<dbReference type="Proteomes" id="UP000215896">
    <property type="component" value="Unassembled WGS sequence"/>
</dbReference>
<dbReference type="RefSeq" id="WP_094405216.1">
    <property type="nucleotide sequence ID" value="NZ_NMVO01000012.1"/>
</dbReference>
<reference evidence="10 11" key="1">
    <citation type="submission" date="2017-07" db="EMBL/GenBank/DDBJ databases">
        <title>Draft whole genome sequences of clinical Proprionibacteriaceae strains.</title>
        <authorList>
            <person name="Bernier A.-M."/>
            <person name="Bernard K."/>
            <person name="Domingo M.-C."/>
        </authorList>
    </citation>
    <scope>NUCLEOTIDE SEQUENCE [LARGE SCALE GENOMIC DNA]</scope>
    <source>
        <strain evidence="10 11">NML 030167</strain>
    </source>
</reference>
<keyword evidence="3 8" id="KW-0540">Nuclease</keyword>
<feature type="domain" description="PIN" evidence="9">
    <location>
        <begin position="4"/>
        <end position="123"/>
    </location>
</feature>
<evidence type="ECO:0000256" key="1">
    <source>
        <dbReference type="ARBA" id="ARBA00001946"/>
    </source>
</evidence>
<evidence type="ECO:0000313" key="10">
    <source>
        <dbReference type="EMBL" id="OYO14370.1"/>
    </source>
</evidence>
<feature type="binding site" evidence="8">
    <location>
        <position position="104"/>
    </location>
    <ligand>
        <name>Mg(2+)</name>
        <dbReference type="ChEBI" id="CHEBI:18420"/>
    </ligand>
</feature>
<dbReference type="Pfam" id="PF01850">
    <property type="entry name" value="PIN"/>
    <property type="match status" value="1"/>
</dbReference>
<comment type="cofactor">
    <cofactor evidence="1 8">
        <name>Mg(2+)</name>
        <dbReference type="ChEBI" id="CHEBI:18420"/>
    </cofactor>
</comment>
<dbReference type="OrthoDB" id="9815354at2"/>
<dbReference type="InterPro" id="IPR022907">
    <property type="entry name" value="VapC_family"/>
</dbReference>
<keyword evidence="8" id="KW-0800">Toxin</keyword>
<protein>
    <recommendedName>
        <fullName evidence="8">Ribonuclease VapC</fullName>
        <shortName evidence="8">RNase VapC</shortName>
        <ecNumber evidence="8">3.1.-.-</ecNumber>
    </recommendedName>
    <alternativeName>
        <fullName evidence="8">Toxin VapC</fullName>
    </alternativeName>
</protein>
<keyword evidence="11" id="KW-1185">Reference proteome</keyword>
<comment type="function">
    <text evidence="8">Toxic component of a toxin-antitoxin (TA) system. An RNase.</text>
</comment>
<evidence type="ECO:0000256" key="6">
    <source>
        <dbReference type="ARBA" id="ARBA00022842"/>
    </source>
</evidence>
<dbReference type="HAMAP" id="MF_00265">
    <property type="entry name" value="VapC_Nob1"/>
    <property type="match status" value="1"/>
</dbReference>
<evidence type="ECO:0000313" key="11">
    <source>
        <dbReference type="Proteomes" id="UP000215896"/>
    </source>
</evidence>
<proteinExistence type="inferred from homology"/>
<evidence type="ECO:0000256" key="3">
    <source>
        <dbReference type="ARBA" id="ARBA00022722"/>
    </source>
</evidence>
<dbReference type="CDD" id="cd18746">
    <property type="entry name" value="PIN_VapC4-5_FitB-like"/>
    <property type="match status" value="1"/>
</dbReference>
<evidence type="ECO:0000256" key="5">
    <source>
        <dbReference type="ARBA" id="ARBA00022801"/>
    </source>
</evidence>
<organism evidence="10 11">
    <name type="scientific">Enemella evansiae</name>
    <dbReference type="NCBI Taxonomy" id="2016499"/>
    <lineage>
        <taxon>Bacteria</taxon>
        <taxon>Bacillati</taxon>
        <taxon>Actinomycetota</taxon>
        <taxon>Actinomycetes</taxon>
        <taxon>Propionibacteriales</taxon>
        <taxon>Propionibacteriaceae</taxon>
        <taxon>Enemella</taxon>
    </lineage>
</organism>
<evidence type="ECO:0000256" key="8">
    <source>
        <dbReference type="HAMAP-Rule" id="MF_00265"/>
    </source>
</evidence>
<evidence type="ECO:0000256" key="4">
    <source>
        <dbReference type="ARBA" id="ARBA00022723"/>
    </source>
</evidence>
<dbReference type="GO" id="GO:0090729">
    <property type="term" value="F:toxin activity"/>
    <property type="evidence" value="ECO:0007669"/>
    <property type="project" value="UniProtKB-KW"/>
</dbReference>
<dbReference type="InterPro" id="IPR002716">
    <property type="entry name" value="PIN_dom"/>
</dbReference>
<sequence>MTSLLDTNVLSELRKPERRAAPSVRAWVAARLPSDLHLSAVTILEIELGIVRLGRHDLTQARRLQAWLEDDVLDVFGGRILPVDVPVARRAARLHVPDPRPERDALIAATAVVHDLTVVTRNAADFAPMGIAVIDPWTSGVDG</sequence>
<dbReference type="PANTHER" id="PTHR33653">
    <property type="entry name" value="RIBONUCLEASE VAPC2"/>
    <property type="match status" value="1"/>
</dbReference>
<dbReference type="GO" id="GO:0000287">
    <property type="term" value="F:magnesium ion binding"/>
    <property type="evidence" value="ECO:0007669"/>
    <property type="project" value="UniProtKB-UniRule"/>
</dbReference>
<dbReference type="GO" id="GO:0016787">
    <property type="term" value="F:hydrolase activity"/>
    <property type="evidence" value="ECO:0007669"/>
    <property type="project" value="UniProtKB-KW"/>
</dbReference>
<dbReference type="EC" id="3.1.-.-" evidence="8"/>
<dbReference type="SUPFAM" id="SSF88723">
    <property type="entry name" value="PIN domain-like"/>
    <property type="match status" value="1"/>
</dbReference>
<comment type="similarity">
    <text evidence="7 8">Belongs to the PINc/VapC protein family.</text>
</comment>
<dbReference type="Gene3D" id="3.40.50.1010">
    <property type="entry name" value="5'-nuclease"/>
    <property type="match status" value="1"/>
</dbReference>
<dbReference type="PANTHER" id="PTHR33653:SF1">
    <property type="entry name" value="RIBONUCLEASE VAPC2"/>
    <property type="match status" value="1"/>
</dbReference>
<gene>
    <name evidence="8" type="primary">vapC</name>
    <name evidence="10" type="ORF">CGZ94_07075</name>
</gene>
<feature type="binding site" evidence="8">
    <location>
        <position position="6"/>
    </location>
    <ligand>
        <name>Mg(2+)</name>
        <dbReference type="ChEBI" id="CHEBI:18420"/>
    </ligand>
</feature>
<name>A0A255GEW1_9ACTN</name>
<keyword evidence="5 8" id="KW-0378">Hydrolase</keyword>
<keyword evidence="4 8" id="KW-0479">Metal-binding</keyword>
<evidence type="ECO:0000259" key="9">
    <source>
        <dbReference type="Pfam" id="PF01850"/>
    </source>
</evidence>
<accession>A0A255GEW1</accession>
<comment type="caution">
    <text evidence="10">The sequence shown here is derived from an EMBL/GenBank/DDBJ whole genome shotgun (WGS) entry which is preliminary data.</text>
</comment>
<keyword evidence="2 8" id="KW-1277">Toxin-antitoxin system</keyword>
<evidence type="ECO:0000256" key="7">
    <source>
        <dbReference type="ARBA" id="ARBA00038093"/>
    </source>
</evidence>
<dbReference type="InterPro" id="IPR029060">
    <property type="entry name" value="PIN-like_dom_sf"/>
</dbReference>
<dbReference type="EMBL" id="NMVO01000012">
    <property type="protein sequence ID" value="OYO14370.1"/>
    <property type="molecule type" value="Genomic_DNA"/>
</dbReference>
<evidence type="ECO:0000256" key="2">
    <source>
        <dbReference type="ARBA" id="ARBA00022649"/>
    </source>
</evidence>
<keyword evidence="6 8" id="KW-0460">Magnesium</keyword>
<dbReference type="InterPro" id="IPR050556">
    <property type="entry name" value="Type_II_TA_system_RNase"/>
</dbReference>
<dbReference type="GO" id="GO:0004540">
    <property type="term" value="F:RNA nuclease activity"/>
    <property type="evidence" value="ECO:0007669"/>
    <property type="project" value="InterPro"/>
</dbReference>
<dbReference type="AlphaFoldDB" id="A0A255GEW1"/>